<dbReference type="Pfam" id="PF01050">
    <property type="entry name" value="MannoseP_isomer"/>
    <property type="match status" value="1"/>
</dbReference>
<keyword evidence="5 13" id="KW-0548">Nucleotidyltransferase</keyword>
<evidence type="ECO:0000256" key="5">
    <source>
        <dbReference type="ARBA" id="ARBA00022695"/>
    </source>
</evidence>
<dbReference type="InterPro" id="IPR001538">
    <property type="entry name" value="Man6P_isomerase-2_C"/>
</dbReference>
<dbReference type="NCBIfam" id="TIGR01479">
    <property type="entry name" value="GMP_PMI"/>
    <property type="match status" value="1"/>
</dbReference>
<dbReference type="InterPro" id="IPR054566">
    <property type="entry name" value="ManC/GMP-like_b-helix"/>
</dbReference>
<dbReference type="CDD" id="cd02213">
    <property type="entry name" value="cupin_PMI_typeII_C"/>
    <property type="match status" value="1"/>
</dbReference>
<accession>A0A7T8LMR3</accession>
<dbReference type="GO" id="GO:0016853">
    <property type="term" value="F:isomerase activity"/>
    <property type="evidence" value="ECO:0007669"/>
    <property type="project" value="UniProtKB-KW"/>
</dbReference>
<dbReference type="SUPFAM" id="SSF51182">
    <property type="entry name" value="RmlC-like cupins"/>
    <property type="match status" value="1"/>
</dbReference>
<feature type="domain" description="Mannose-6-phosphate isomerase type II C-terminal" evidence="11">
    <location>
        <begin position="353"/>
        <end position="463"/>
    </location>
</feature>
<dbReference type="CDD" id="cd02509">
    <property type="entry name" value="GDP-M1P_Guanylyltransferase"/>
    <property type="match status" value="1"/>
</dbReference>
<dbReference type="EMBL" id="CP067369">
    <property type="protein sequence ID" value="QQP77266.1"/>
    <property type="molecule type" value="Genomic_DNA"/>
</dbReference>
<dbReference type="Gene3D" id="2.60.120.10">
    <property type="entry name" value="Jelly Rolls"/>
    <property type="match status" value="1"/>
</dbReference>
<organism evidence="13">
    <name type="scientific">Salmonella bongori</name>
    <dbReference type="NCBI Taxonomy" id="54736"/>
    <lineage>
        <taxon>Bacteria</taxon>
        <taxon>Pseudomonadati</taxon>
        <taxon>Pseudomonadota</taxon>
        <taxon>Gammaproteobacteria</taxon>
        <taxon>Enterobacterales</taxon>
        <taxon>Enterobacteriaceae</taxon>
        <taxon>Salmonella</taxon>
    </lineage>
</organism>
<dbReference type="InterPro" id="IPR049577">
    <property type="entry name" value="GMPP_N"/>
</dbReference>
<dbReference type="EC" id="2.7.7.13" evidence="3"/>
<keyword evidence="4 13" id="KW-0808">Transferase</keyword>
<dbReference type="GO" id="GO:0000271">
    <property type="term" value="P:polysaccharide biosynthetic process"/>
    <property type="evidence" value="ECO:0007669"/>
    <property type="project" value="InterPro"/>
</dbReference>
<dbReference type="InterPro" id="IPR006375">
    <property type="entry name" value="Man1P_GuaTrfase/Man6P_Isoase"/>
</dbReference>
<dbReference type="InterPro" id="IPR014710">
    <property type="entry name" value="RmlC-like_jellyroll"/>
</dbReference>
<feature type="domain" description="Nucleotidyl transferase" evidence="10">
    <location>
        <begin position="5"/>
        <end position="288"/>
    </location>
</feature>
<dbReference type="SUPFAM" id="SSF53448">
    <property type="entry name" value="Nucleotide-diphospho-sugar transferases"/>
    <property type="match status" value="1"/>
</dbReference>
<name>A0A7T8LMR3_SALBN</name>
<dbReference type="PANTHER" id="PTHR46390:SF1">
    <property type="entry name" value="MANNOSE-1-PHOSPHATE GUANYLYLTRANSFERASE"/>
    <property type="match status" value="1"/>
</dbReference>
<evidence type="ECO:0000256" key="4">
    <source>
        <dbReference type="ARBA" id="ARBA00022679"/>
    </source>
</evidence>
<dbReference type="Pfam" id="PF22640">
    <property type="entry name" value="ManC_GMP_beta-helix"/>
    <property type="match status" value="1"/>
</dbReference>
<evidence type="ECO:0000313" key="13">
    <source>
        <dbReference type="EMBL" id="QQP77266.1"/>
    </source>
</evidence>
<dbReference type="Pfam" id="PF00483">
    <property type="entry name" value="NTP_transferase"/>
    <property type="match status" value="1"/>
</dbReference>
<evidence type="ECO:0000259" key="10">
    <source>
        <dbReference type="Pfam" id="PF00483"/>
    </source>
</evidence>
<keyword evidence="13" id="KW-0413">Isomerase</keyword>
<dbReference type="AlphaFoldDB" id="A0A7T8LMR3"/>
<evidence type="ECO:0000256" key="6">
    <source>
        <dbReference type="ARBA" id="ARBA00022741"/>
    </source>
</evidence>
<evidence type="ECO:0000256" key="3">
    <source>
        <dbReference type="ARBA" id="ARBA00012387"/>
    </source>
</evidence>
<evidence type="ECO:0000256" key="8">
    <source>
        <dbReference type="ARBA" id="ARBA00047343"/>
    </source>
</evidence>
<comment type="pathway">
    <text evidence="1">Nucleotide-sugar biosynthesis; GDP-alpha-D-mannose biosynthesis; GDP-alpha-D-mannose from alpha-D-mannose 1-phosphate (GTP route): step 1/1.</text>
</comment>
<gene>
    <name evidence="13" type="ORF">JG560_14475</name>
</gene>
<dbReference type="GO" id="GO:0009298">
    <property type="term" value="P:GDP-mannose biosynthetic process"/>
    <property type="evidence" value="ECO:0007669"/>
    <property type="project" value="UniProtKB-UniPathway"/>
</dbReference>
<dbReference type="InterPro" id="IPR011051">
    <property type="entry name" value="RmlC_Cupin_sf"/>
</dbReference>
<dbReference type="InterPro" id="IPR029044">
    <property type="entry name" value="Nucleotide-diphossugar_trans"/>
</dbReference>
<sequence length="481" mass="53727">MMLLPVIMAGGTGSRLWPMSRELYPKQFLRLYGQNTMLQETLSRLSGLDIHEPMVICNEEHSFLVAEQLRQLNQLSKNIILEPVGRNTAPAIALAALQATRNGDDPLMLVLAADHIINNQQVFRDVIRVAERYAEADHLVTFGIVPNTPETGYGYIQRGEALVGSEQTLYRVARFVEKPDLARAKDYLASGEYYWNSGMFMFRAKKYLSELAKFRPDILEICTAAMRAAEGDGNFISIPRDVFSLCPDESVDYAVMEKTADAVVAGLDAGWSDVGSWSALWDVSPKNEQGNVLTGDCWTYNSQNCYISSDEKLVAAVGVQNLVIVNTRDTVLVMNKNCAQDVKKAVEYLKLNQRSEYKHHCEDRRPWGCSDVLAQTPRYNVKRITVKPGGTLSRQIRHYRAGHWVILAGIGKVTVNGKPFLLNENQSTFIPIGAEYYLENPGRTPLEILEIQSGCCPGEDDISVSKTSMVVANFLQDIDSE</sequence>
<dbReference type="Gene3D" id="3.90.550.10">
    <property type="entry name" value="Spore Coat Polysaccharide Biosynthesis Protein SpsA, Chain A"/>
    <property type="match status" value="1"/>
</dbReference>
<feature type="domain" description="MannoseP isomerase/GMP-like beta-helix" evidence="12">
    <location>
        <begin position="301"/>
        <end position="349"/>
    </location>
</feature>
<evidence type="ECO:0000259" key="11">
    <source>
        <dbReference type="Pfam" id="PF01050"/>
    </source>
</evidence>
<evidence type="ECO:0000256" key="9">
    <source>
        <dbReference type="RuleBase" id="RU004190"/>
    </source>
</evidence>
<protein>
    <recommendedName>
        <fullName evidence="3">mannose-1-phosphate guanylyltransferase</fullName>
        <ecNumber evidence="3">2.7.7.13</ecNumber>
    </recommendedName>
</protein>
<evidence type="ECO:0000256" key="1">
    <source>
        <dbReference type="ARBA" id="ARBA00004823"/>
    </source>
</evidence>
<dbReference type="FunFam" id="3.90.550.10:FF:000046">
    <property type="entry name" value="Mannose-1-phosphate guanylyltransferase (GDP)"/>
    <property type="match status" value="1"/>
</dbReference>
<evidence type="ECO:0000256" key="2">
    <source>
        <dbReference type="ARBA" id="ARBA00006115"/>
    </source>
</evidence>
<dbReference type="PANTHER" id="PTHR46390">
    <property type="entry name" value="MANNOSE-1-PHOSPHATE GUANYLYLTRANSFERASE"/>
    <property type="match status" value="1"/>
</dbReference>
<dbReference type="InterPro" id="IPR051161">
    <property type="entry name" value="Mannose-6P_isomerase_type2"/>
</dbReference>
<keyword evidence="6" id="KW-0547">Nucleotide-binding</keyword>
<dbReference type="GO" id="GO:0004475">
    <property type="term" value="F:mannose-1-phosphate guanylyltransferase (GTP) activity"/>
    <property type="evidence" value="ECO:0007669"/>
    <property type="project" value="UniProtKB-EC"/>
</dbReference>
<dbReference type="InterPro" id="IPR005835">
    <property type="entry name" value="NTP_transferase_dom"/>
</dbReference>
<keyword evidence="7" id="KW-0342">GTP-binding</keyword>
<proteinExistence type="inferred from homology"/>
<comment type="catalytic activity">
    <reaction evidence="8">
        <text>alpha-D-mannose 1-phosphate + GTP + H(+) = GDP-alpha-D-mannose + diphosphate</text>
        <dbReference type="Rhea" id="RHEA:15229"/>
        <dbReference type="ChEBI" id="CHEBI:15378"/>
        <dbReference type="ChEBI" id="CHEBI:33019"/>
        <dbReference type="ChEBI" id="CHEBI:37565"/>
        <dbReference type="ChEBI" id="CHEBI:57527"/>
        <dbReference type="ChEBI" id="CHEBI:58409"/>
        <dbReference type="EC" id="2.7.7.13"/>
    </reaction>
</comment>
<dbReference type="UniPathway" id="UPA00126">
    <property type="reaction ID" value="UER00930"/>
</dbReference>
<evidence type="ECO:0000259" key="12">
    <source>
        <dbReference type="Pfam" id="PF22640"/>
    </source>
</evidence>
<comment type="similarity">
    <text evidence="2 9">Belongs to the mannose-6-phosphate isomerase type 2 family.</text>
</comment>
<evidence type="ECO:0000256" key="7">
    <source>
        <dbReference type="ARBA" id="ARBA00023134"/>
    </source>
</evidence>
<dbReference type="GO" id="GO:0005525">
    <property type="term" value="F:GTP binding"/>
    <property type="evidence" value="ECO:0007669"/>
    <property type="project" value="UniProtKB-KW"/>
</dbReference>
<reference evidence="13" key="1">
    <citation type="submission" date="2021-01" db="EMBL/GenBank/DDBJ databases">
        <title>Keeping alert to hypervirulent salmonella strains isolated from avain.</title>
        <authorList>
            <person name="Ma J."/>
            <person name="Pan X."/>
            <person name="Yao H."/>
        </authorList>
    </citation>
    <scope>NUCLEOTIDE SEQUENCE</scope>
    <source>
        <strain evidence="13">Se40</strain>
    </source>
</reference>